<feature type="domain" description="ETS" evidence="5">
    <location>
        <begin position="344"/>
        <end position="426"/>
    </location>
</feature>
<evidence type="ECO:0000256" key="1">
    <source>
        <dbReference type="ARBA" id="ARBA00005562"/>
    </source>
</evidence>
<evidence type="ECO:0000259" key="5">
    <source>
        <dbReference type="PROSITE" id="PS50061"/>
    </source>
</evidence>
<evidence type="ECO:0000313" key="7">
    <source>
        <dbReference type="Proteomes" id="UP001158576"/>
    </source>
</evidence>
<dbReference type="InterPro" id="IPR046328">
    <property type="entry name" value="ETS_fam"/>
</dbReference>
<dbReference type="InterPro" id="IPR036390">
    <property type="entry name" value="WH_DNA-bd_sf"/>
</dbReference>
<comment type="similarity">
    <text evidence="1 3">Belongs to the ETS family.</text>
</comment>
<keyword evidence="7" id="KW-1185">Reference proteome</keyword>
<keyword evidence="3" id="KW-0539">Nucleus</keyword>
<dbReference type="Pfam" id="PF00178">
    <property type="entry name" value="Ets"/>
    <property type="match status" value="1"/>
</dbReference>
<dbReference type="PANTHER" id="PTHR11849">
    <property type="entry name" value="ETS"/>
    <property type="match status" value="1"/>
</dbReference>
<feature type="compositionally biased region" description="Basic and acidic residues" evidence="4">
    <location>
        <begin position="231"/>
        <end position="247"/>
    </location>
</feature>
<feature type="region of interest" description="Disordered" evidence="4">
    <location>
        <begin position="228"/>
        <end position="248"/>
    </location>
</feature>
<dbReference type="PROSITE" id="PS50061">
    <property type="entry name" value="ETS_DOMAIN_3"/>
    <property type="match status" value="1"/>
</dbReference>
<dbReference type="SUPFAM" id="SSF46785">
    <property type="entry name" value="Winged helix' DNA-binding domain"/>
    <property type="match status" value="1"/>
</dbReference>
<dbReference type="InterPro" id="IPR000418">
    <property type="entry name" value="Ets_dom"/>
</dbReference>
<dbReference type="Gene3D" id="1.10.10.10">
    <property type="entry name" value="Winged helix-like DNA-binding domain superfamily/Winged helix DNA-binding domain"/>
    <property type="match status" value="1"/>
</dbReference>
<reference evidence="6 7" key="1">
    <citation type="submission" date="2021-04" db="EMBL/GenBank/DDBJ databases">
        <authorList>
            <person name="Bliznina A."/>
        </authorList>
    </citation>
    <scope>NUCLEOTIDE SEQUENCE [LARGE SCALE GENOMIC DNA]</scope>
</reference>
<feature type="compositionally biased region" description="Basic and acidic residues" evidence="4">
    <location>
        <begin position="326"/>
        <end position="337"/>
    </location>
</feature>
<feature type="compositionally biased region" description="Polar residues" evidence="4">
    <location>
        <begin position="515"/>
        <end position="531"/>
    </location>
</feature>
<name>A0ABN7RLC2_OIKDI</name>
<dbReference type="Proteomes" id="UP001158576">
    <property type="component" value="Chromosome PAR"/>
</dbReference>
<evidence type="ECO:0000256" key="2">
    <source>
        <dbReference type="ARBA" id="ARBA00023125"/>
    </source>
</evidence>
<organism evidence="6 7">
    <name type="scientific">Oikopleura dioica</name>
    <name type="common">Tunicate</name>
    <dbReference type="NCBI Taxonomy" id="34765"/>
    <lineage>
        <taxon>Eukaryota</taxon>
        <taxon>Metazoa</taxon>
        <taxon>Chordata</taxon>
        <taxon>Tunicata</taxon>
        <taxon>Appendicularia</taxon>
        <taxon>Copelata</taxon>
        <taxon>Oikopleuridae</taxon>
        <taxon>Oikopleura</taxon>
    </lineage>
</organism>
<dbReference type="PRINTS" id="PR00454">
    <property type="entry name" value="ETSDOMAIN"/>
</dbReference>
<dbReference type="EMBL" id="OU015568">
    <property type="protein sequence ID" value="CAG5080427.1"/>
    <property type="molecule type" value="Genomic_DNA"/>
</dbReference>
<dbReference type="InterPro" id="IPR036388">
    <property type="entry name" value="WH-like_DNA-bd_sf"/>
</dbReference>
<evidence type="ECO:0000256" key="3">
    <source>
        <dbReference type="RuleBase" id="RU004019"/>
    </source>
</evidence>
<accession>A0ABN7RLC2</accession>
<dbReference type="PROSITE" id="PS00346">
    <property type="entry name" value="ETS_DOMAIN_2"/>
    <property type="match status" value="1"/>
</dbReference>
<dbReference type="SMART" id="SM00413">
    <property type="entry name" value="ETS"/>
    <property type="match status" value="1"/>
</dbReference>
<gene>
    <name evidence="6" type="ORF">OKIOD_LOCUS1142</name>
</gene>
<protein>
    <submittedName>
        <fullName evidence="6">Oidioi.mRNA.OKI2018_I69.PAR.g9584.t3.cds</fullName>
    </submittedName>
</protein>
<dbReference type="PANTHER" id="PTHR11849:SF282">
    <property type="entry name" value="ETV5-RELATED PROTEIN ETS96B"/>
    <property type="match status" value="1"/>
</dbReference>
<evidence type="ECO:0000313" key="6">
    <source>
        <dbReference type="EMBL" id="CAG5080427.1"/>
    </source>
</evidence>
<sequence>MSARESTQKEIKAFKNKEEFVTQRNITKRESESDELERIQLHGSETDAPMLADHQVVPGSESRLSDLLAFKSDKLDKLPRGVAGEGAATAKAKEHVEFSTLAESFPWNDFGMGAYATGNKSNDDNEQSVPEVDPVISAFESGNPSQSLSLLEARRILEGQSASVTDLYKSGSTPALNLAKADADQGSVAKTESSKARPPSIPPYMSNPLGNMPYGALSGNLWNAYGQKQRKTSERFEPYSPKPRDIQNLDTPLHALSQLTNNLNRTAGSLRKSEPNSEVKTEPMPLDLTDASKDRSKTPGTSGQSGPSASAAPRNASTGSAPRSGEGNEEKKDDPVPAHKRGGVQLWQFLRQLLDNPEKRNIITWTRQGHDGEFKLLDPEEVARLWGCEKKRPAMNYDKLSRSIRYYYEKGIMSKVPGERYVYKFLPEAMSSPNPLVGFNHPGFPDPSGLNPMWPLPHPAAAASGFNPGYGFLNPTDSFYAQQMNQYTHLAMQNPDHFNQALQQVQQMAGFPPSSALQQLPTSTYMPNYNPSGHPPFDG</sequence>
<comment type="subcellular location">
    <subcellularLocation>
        <location evidence="3">Nucleus</location>
    </subcellularLocation>
</comment>
<feature type="region of interest" description="Disordered" evidence="4">
    <location>
        <begin position="180"/>
        <end position="207"/>
    </location>
</feature>
<feature type="compositionally biased region" description="Basic and acidic residues" evidence="4">
    <location>
        <begin position="271"/>
        <end position="281"/>
    </location>
</feature>
<evidence type="ECO:0000256" key="4">
    <source>
        <dbReference type="SAM" id="MobiDB-lite"/>
    </source>
</evidence>
<proteinExistence type="inferred from homology"/>
<feature type="region of interest" description="Disordered" evidence="4">
    <location>
        <begin position="266"/>
        <end position="341"/>
    </location>
</feature>
<keyword evidence="2 3" id="KW-0238">DNA-binding</keyword>
<feature type="compositionally biased region" description="Low complexity" evidence="4">
    <location>
        <begin position="298"/>
        <end position="313"/>
    </location>
</feature>
<feature type="region of interest" description="Disordered" evidence="4">
    <location>
        <begin position="512"/>
        <end position="539"/>
    </location>
</feature>